<feature type="domain" description="AB hydrolase-1" evidence="2">
    <location>
        <begin position="4"/>
        <end position="237"/>
    </location>
</feature>
<dbReference type="PANTHER" id="PTHR43798">
    <property type="entry name" value="MONOACYLGLYCEROL LIPASE"/>
    <property type="match status" value="1"/>
</dbReference>
<proteinExistence type="predicted"/>
<sequence>MSLPLVLLHGWGLTPAVWRPLVQALPAMPDLRTPALPGHAGAPAAPPELHAWSDALLPQLPDGTAVLCGWSLGGLIALDLAARHPERVARLILIGATPRFVSAPPAGAADPWPHGLDAAAAQDFVTRFGLDPTAAMQRFTALQALGDGRRRAVSAALAEALDDTGPENTSALADGLRVLTTADLRPAAARIGQPALLLHGDGDALMPVGAAQWLAGCLPRAQLLRFSDCGHAPFVSRPAECAAAIGRFVLD</sequence>
<protein>
    <submittedName>
        <fullName evidence="3">Alpha/beta fold hydrolase</fullName>
    </submittedName>
</protein>
<dbReference type="GO" id="GO:0016787">
    <property type="term" value="F:hydrolase activity"/>
    <property type="evidence" value="ECO:0007669"/>
    <property type="project" value="UniProtKB-KW"/>
</dbReference>
<dbReference type="Proteomes" id="UP001595974">
    <property type="component" value="Unassembled WGS sequence"/>
</dbReference>
<dbReference type="InterPro" id="IPR050266">
    <property type="entry name" value="AB_hydrolase_sf"/>
</dbReference>
<name>A0ABW1AVD7_9RHOO</name>
<dbReference type="Gene3D" id="3.40.50.1820">
    <property type="entry name" value="alpha/beta hydrolase"/>
    <property type="match status" value="1"/>
</dbReference>
<dbReference type="RefSeq" id="WP_096452459.1">
    <property type="nucleotide sequence ID" value="NZ_JBHSOG010000094.1"/>
</dbReference>
<evidence type="ECO:0000259" key="2">
    <source>
        <dbReference type="Pfam" id="PF00561"/>
    </source>
</evidence>
<comment type="caution">
    <text evidence="3">The sequence shown here is derived from an EMBL/GenBank/DDBJ whole genome shotgun (WGS) entry which is preliminary data.</text>
</comment>
<dbReference type="EMBL" id="JBHSOG010000094">
    <property type="protein sequence ID" value="MFC5771262.1"/>
    <property type="molecule type" value="Genomic_DNA"/>
</dbReference>
<keyword evidence="1 3" id="KW-0378">Hydrolase</keyword>
<gene>
    <name evidence="3" type="ORF">ACFPTN_17920</name>
</gene>
<evidence type="ECO:0000313" key="3">
    <source>
        <dbReference type="EMBL" id="MFC5771262.1"/>
    </source>
</evidence>
<accession>A0ABW1AVD7</accession>
<dbReference type="PANTHER" id="PTHR43798:SF31">
    <property type="entry name" value="AB HYDROLASE SUPERFAMILY PROTEIN YCLE"/>
    <property type="match status" value="1"/>
</dbReference>
<reference evidence="4" key="1">
    <citation type="journal article" date="2019" name="Int. J. Syst. Evol. Microbiol.">
        <title>The Global Catalogue of Microorganisms (GCM) 10K type strain sequencing project: providing services to taxonomists for standard genome sequencing and annotation.</title>
        <authorList>
            <consortium name="The Broad Institute Genomics Platform"/>
            <consortium name="The Broad Institute Genome Sequencing Center for Infectious Disease"/>
            <person name="Wu L."/>
            <person name="Ma J."/>
        </authorList>
    </citation>
    <scope>NUCLEOTIDE SEQUENCE [LARGE SCALE GENOMIC DNA]</scope>
    <source>
        <strain evidence="4">SHR3</strain>
    </source>
</reference>
<keyword evidence="4" id="KW-1185">Reference proteome</keyword>
<dbReference type="Pfam" id="PF00561">
    <property type="entry name" value="Abhydrolase_1"/>
    <property type="match status" value="1"/>
</dbReference>
<evidence type="ECO:0000256" key="1">
    <source>
        <dbReference type="ARBA" id="ARBA00022801"/>
    </source>
</evidence>
<evidence type="ECO:0000313" key="4">
    <source>
        <dbReference type="Proteomes" id="UP001595974"/>
    </source>
</evidence>
<dbReference type="InterPro" id="IPR029058">
    <property type="entry name" value="AB_hydrolase_fold"/>
</dbReference>
<dbReference type="PRINTS" id="PR00111">
    <property type="entry name" value="ABHYDROLASE"/>
</dbReference>
<dbReference type="SUPFAM" id="SSF53474">
    <property type="entry name" value="alpha/beta-Hydrolases"/>
    <property type="match status" value="1"/>
</dbReference>
<organism evidence="3 4">
    <name type="scientific">Thauera sinica</name>
    <dbReference type="NCBI Taxonomy" id="2665146"/>
    <lineage>
        <taxon>Bacteria</taxon>
        <taxon>Pseudomonadati</taxon>
        <taxon>Pseudomonadota</taxon>
        <taxon>Betaproteobacteria</taxon>
        <taxon>Rhodocyclales</taxon>
        <taxon>Zoogloeaceae</taxon>
        <taxon>Thauera</taxon>
    </lineage>
</organism>
<dbReference type="InterPro" id="IPR000073">
    <property type="entry name" value="AB_hydrolase_1"/>
</dbReference>